<accession>A0AC60PLB9</accession>
<reference evidence="1 2" key="1">
    <citation type="journal article" date="2020" name="Cell">
        <title>Large-Scale Comparative Analyses of Tick Genomes Elucidate Their Genetic Diversity and Vector Capacities.</title>
        <authorList>
            <consortium name="Tick Genome and Microbiome Consortium (TIGMIC)"/>
            <person name="Jia N."/>
            <person name="Wang J."/>
            <person name="Shi W."/>
            <person name="Du L."/>
            <person name="Sun Y."/>
            <person name="Zhan W."/>
            <person name="Jiang J.F."/>
            <person name="Wang Q."/>
            <person name="Zhang B."/>
            <person name="Ji P."/>
            <person name="Bell-Sakyi L."/>
            <person name="Cui X.M."/>
            <person name="Yuan T.T."/>
            <person name="Jiang B.G."/>
            <person name="Yang W.F."/>
            <person name="Lam T.T."/>
            <person name="Chang Q.C."/>
            <person name="Ding S.J."/>
            <person name="Wang X.J."/>
            <person name="Zhu J.G."/>
            <person name="Ruan X.D."/>
            <person name="Zhao L."/>
            <person name="Wei J.T."/>
            <person name="Ye R.Z."/>
            <person name="Que T.C."/>
            <person name="Du C.H."/>
            <person name="Zhou Y.H."/>
            <person name="Cheng J.X."/>
            <person name="Dai P.F."/>
            <person name="Guo W.B."/>
            <person name="Han X.H."/>
            <person name="Huang E.J."/>
            <person name="Li L.F."/>
            <person name="Wei W."/>
            <person name="Gao Y.C."/>
            <person name="Liu J.Z."/>
            <person name="Shao H.Z."/>
            <person name="Wang X."/>
            <person name="Wang C.C."/>
            <person name="Yang T.C."/>
            <person name="Huo Q.B."/>
            <person name="Li W."/>
            <person name="Chen H.Y."/>
            <person name="Chen S.E."/>
            <person name="Zhou L.G."/>
            <person name="Ni X.B."/>
            <person name="Tian J.H."/>
            <person name="Sheng Y."/>
            <person name="Liu T."/>
            <person name="Pan Y.S."/>
            <person name="Xia L.Y."/>
            <person name="Li J."/>
            <person name="Zhao F."/>
            <person name="Cao W.C."/>
        </authorList>
    </citation>
    <scope>NUCLEOTIDE SEQUENCE [LARGE SCALE GENOMIC DNA]</scope>
    <source>
        <strain evidence="1">Iper-2018</strain>
    </source>
</reference>
<gene>
    <name evidence="1" type="ORF">HPB47_002548</name>
</gene>
<dbReference type="EMBL" id="JABSTQ010010346">
    <property type="protein sequence ID" value="KAG0421586.1"/>
    <property type="molecule type" value="Genomic_DNA"/>
</dbReference>
<protein>
    <submittedName>
        <fullName evidence="1">Uncharacterized protein</fullName>
    </submittedName>
</protein>
<proteinExistence type="predicted"/>
<comment type="caution">
    <text evidence="1">The sequence shown here is derived from an EMBL/GenBank/DDBJ whole genome shotgun (WGS) entry which is preliminary data.</text>
</comment>
<keyword evidence="2" id="KW-1185">Reference proteome</keyword>
<dbReference type="Proteomes" id="UP000805193">
    <property type="component" value="Unassembled WGS sequence"/>
</dbReference>
<name>A0AC60PLB9_IXOPE</name>
<organism evidence="1 2">
    <name type="scientific">Ixodes persulcatus</name>
    <name type="common">Taiga tick</name>
    <dbReference type="NCBI Taxonomy" id="34615"/>
    <lineage>
        <taxon>Eukaryota</taxon>
        <taxon>Metazoa</taxon>
        <taxon>Ecdysozoa</taxon>
        <taxon>Arthropoda</taxon>
        <taxon>Chelicerata</taxon>
        <taxon>Arachnida</taxon>
        <taxon>Acari</taxon>
        <taxon>Parasitiformes</taxon>
        <taxon>Ixodida</taxon>
        <taxon>Ixodoidea</taxon>
        <taxon>Ixodidae</taxon>
        <taxon>Ixodinae</taxon>
        <taxon>Ixodes</taxon>
    </lineage>
</organism>
<evidence type="ECO:0000313" key="2">
    <source>
        <dbReference type="Proteomes" id="UP000805193"/>
    </source>
</evidence>
<sequence>MEHWDGLESPFACSGRTASSRSLSELRREGASTAPNASRARAVDRARKAVSERTGHPQRCAEAVRSFLGFLGCVLRSHRSRGAQSPGVDDGDPYFSAVADASLGIRQGVVRHTGVGGVRRWPRRTSGSPGWGRAARGPGSRNKRQGGRTGLPACSPELLVRTASALCLPVRGNKSVVKTATDGSRFESLCFRGPRVSPREDAVFAPRGTGDPGDAARLLRPRRRPDDDGQAQAASRVSPAPLVGTGSSECLPGGREASAARPRPPQDGCRLPRFPGATVVPGRSVRGRLTTRVGPPFWPHSPGAETAEWCGQLARTEDKDPCQNLRRVAAELIGPSDFIDAAVRAAPRSGEPVES</sequence>
<evidence type="ECO:0000313" key="1">
    <source>
        <dbReference type="EMBL" id="KAG0421586.1"/>
    </source>
</evidence>